<dbReference type="SUPFAM" id="SSF52540">
    <property type="entry name" value="P-loop containing nucleoside triphosphate hydrolases"/>
    <property type="match status" value="2"/>
</dbReference>
<comment type="similarity">
    <text evidence="10">Belongs to the DEAD box helicase family. DDX23/PRP28 subfamily.</text>
</comment>
<evidence type="ECO:0000259" key="22">
    <source>
        <dbReference type="PROSITE" id="PS51195"/>
    </source>
</evidence>
<evidence type="ECO:0000259" key="20">
    <source>
        <dbReference type="PROSITE" id="PS51192"/>
    </source>
</evidence>
<feature type="coiled-coil region" evidence="18">
    <location>
        <begin position="264"/>
        <end position="292"/>
    </location>
</feature>
<evidence type="ECO:0000256" key="13">
    <source>
        <dbReference type="ARBA" id="ARBA00062365"/>
    </source>
</evidence>
<feature type="compositionally biased region" description="Basic and acidic residues" evidence="19">
    <location>
        <begin position="1"/>
        <end position="19"/>
    </location>
</feature>
<dbReference type="InterPro" id="IPR000629">
    <property type="entry name" value="RNA-helicase_DEAD-box_CS"/>
</dbReference>
<dbReference type="GO" id="GO:0003724">
    <property type="term" value="F:RNA helicase activity"/>
    <property type="evidence" value="ECO:0007669"/>
    <property type="project" value="UniProtKB-EC"/>
</dbReference>
<dbReference type="InterPro" id="IPR011545">
    <property type="entry name" value="DEAD/DEAH_box_helicase_dom"/>
</dbReference>
<evidence type="ECO:0000256" key="19">
    <source>
        <dbReference type="SAM" id="MobiDB-lite"/>
    </source>
</evidence>
<evidence type="ECO:0000256" key="6">
    <source>
        <dbReference type="ARBA" id="ARBA00022806"/>
    </source>
</evidence>
<dbReference type="Pfam" id="PF00271">
    <property type="entry name" value="Helicase_C"/>
    <property type="match status" value="1"/>
</dbReference>
<keyword evidence="8" id="KW-0508">mRNA splicing</keyword>
<accession>A0A672QII3</accession>
<evidence type="ECO:0000256" key="11">
    <source>
        <dbReference type="ARBA" id="ARBA00047984"/>
    </source>
</evidence>
<dbReference type="InterPro" id="IPR027417">
    <property type="entry name" value="P-loop_NTPase"/>
</dbReference>
<feature type="region of interest" description="Disordered" evidence="19">
    <location>
        <begin position="1"/>
        <end position="63"/>
    </location>
</feature>
<comment type="subunit">
    <text evidence="13">The phosphorylated form (by SRPK2) is a component of the U4/U6-U5 tri-snRNP complex composed of the U4, U6 and U5 snRNAs and at least PRPF3, PRPF4, PRPF6, PRPF8, PRPF31, SNRNP200, TXNL4A, WDR57, SNRNP40, DDX23, CD2BP2, PPIH, SNU13, EFTUD2, SART1 and USP39. Identified in the spliceosome C complex. Interacts with ERBB4. Interacts with ERCC6.</text>
</comment>
<feature type="domain" description="DEAD-box RNA helicase Q" evidence="22">
    <location>
        <begin position="332"/>
        <end position="360"/>
    </location>
</feature>
<dbReference type="SMART" id="SM00490">
    <property type="entry name" value="HELICc"/>
    <property type="match status" value="1"/>
</dbReference>
<keyword evidence="5 17" id="KW-0378">Hydrolase</keyword>
<dbReference type="PROSITE" id="PS51194">
    <property type="entry name" value="HELICASE_CTER"/>
    <property type="match status" value="1"/>
</dbReference>
<dbReference type="EC" id="3.6.4.13" evidence="2"/>
<feature type="compositionally biased region" description="Basic and acidic residues" evidence="19">
    <location>
        <begin position="95"/>
        <end position="167"/>
    </location>
</feature>
<comment type="function">
    <text evidence="12">Involved in pre-mRNA splicing and its phosphorylated form (by SRPK2) is required for spliceosomal B complex formation. Independently of its spliceosome formation function, required for the suppression of incorrect R-loops formed during transcription; R-loops are composed of a DNA:RNA hybrid and the associated non-template single-stranded DNA.</text>
</comment>
<evidence type="ECO:0000256" key="3">
    <source>
        <dbReference type="ARBA" id="ARBA00022664"/>
    </source>
</evidence>
<evidence type="ECO:0000256" key="8">
    <source>
        <dbReference type="ARBA" id="ARBA00023187"/>
    </source>
</evidence>
<evidence type="ECO:0000256" key="15">
    <source>
        <dbReference type="ARBA" id="ARBA00075448"/>
    </source>
</evidence>
<evidence type="ECO:0000256" key="14">
    <source>
        <dbReference type="ARBA" id="ARBA00072905"/>
    </source>
</evidence>
<feature type="compositionally biased region" description="Basic and acidic residues" evidence="19">
    <location>
        <begin position="174"/>
        <end position="186"/>
    </location>
</feature>
<dbReference type="Proteomes" id="UP000472262">
    <property type="component" value="Unassembled WGS sequence"/>
</dbReference>
<dbReference type="SMART" id="SM00487">
    <property type="entry name" value="DEXDc"/>
    <property type="match status" value="1"/>
</dbReference>
<keyword evidence="9" id="KW-0539">Nucleus</keyword>
<keyword evidence="24" id="KW-1185">Reference proteome</keyword>
<evidence type="ECO:0000256" key="18">
    <source>
        <dbReference type="SAM" id="Coils"/>
    </source>
</evidence>
<dbReference type="Pfam" id="PF25430">
    <property type="entry name" value="DDX23"/>
    <property type="match status" value="1"/>
</dbReference>
<evidence type="ECO:0000256" key="12">
    <source>
        <dbReference type="ARBA" id="ARBA00055288"/>
    </source>
</evidence>
<dbReference type="GO" id="GO:0003676">
    <property type="term" value="F:nucleic acid binding"/>
    <property type="evidence" value="ECO:0007669"/>
    <property type="project" value="InterPro"/>
</dbReference>
<feature type="compositionally biased region" description="Basic residues" evidence="19">
    <location>
        <begin position="39"/>
        <end position="55"/>
    </location>
</feature>
<dbReference type="InterPro" id="IPR001650">
    <property type="entry name" value="Helicase_C-like"/>
</dbReference>
<gene>
    <name evidence="23" type="primary">ddx23</name>
</gene>
<dbReference type="InterPro" id="IPR057479">
    <property type="entry name" value="PRP28/DDX23-like_helical"/>
</dbReference>
<dbReference type="PROSITE" id="PS51192">
    <property type="entry name" value="HELICASE_ATP_BIND_1"/>
    <property type="match status" value="1"/>
</dbReference>
<dbReference type="PROSITE" id="PS00039">
    <property type="entry name" value="DEAD_ATP_HELICASE"/>
    <property type="match status" value="1"/>
</dbReference>
<dbReference type="InterPro" id="IPR014001">
    <property type="entry name" value="Helicase_ATP-bd"/>
</dbReference>
<keyword evidence="6 17" id="KW-0347">Helicase</keyword>
<dbReference type="GO" id="GO:0005524">
    <property type="term" value="F:ATP binding"/>
    <property type="evidence" value="ECO:0007669"/>
    <property type="project" value="UniProtKB-KW"/>
</dbReference>
<keyword evidence="4 17" id="KW-0547">Nucleotide-binding</keyword>
<dbReference type="GO" id="GO:0016787">
    <property type="term" value="F:hydrolase activity"/>
    <property type="evidence" value="ECO:0007669"/>
    <property type="project" value="UniProtKB-KW"/>
</dbReference>
<comment type="subcellular location">
    <subcellularLocation>
        <location evidence="1">Nucleus</location>
    </subcellularLocation>
</comment>
<sequence length="756" mass="87256">MAGDSDKKELDAAGKEREARKRSRSRSRDRDRKGSPGRERKRHRSRERKRSRSRSKSPDRCVGLDTVLLISVLMHLYSNVQPLSLEELLAKKKAEEEAESKPKFLSKGEREAEAIKRREQQTEERRKQVDEERKKRRIFQDIGRKMLEDPQERERRERRERMERENNGNDEDDGRQKIREEKDKGKELQAIKERYLGGMKKRRRTRHLNDRKFVFEWDASEDTSTDYNPIYKEKHQVQLYGRGFIAGIDLKQQKRDQSQFYGDLMEKRRTLEEKEQEELRLKKVRKKEAKQRWDDRHWSQKKLDEMIDRDWRIFREDYSITTKGGKIPNPIRNWKEYSLPPHILEVIEKCGYKDPTPIQRQAIPIGLQNRDIIGVAETGSGKTAAFLIPLLVWITTLPKIDRIEDSDQGPYAVILAPTRELAQQIEEETIKFGKPLGIRTVAVIGGISREDQGFKLRMGCEIVIATPGRLIDVLENRYLVLSRCTYVVLDEADRMIDMGFEPDVQKILEYIPVTNQKPDTDEAEDPEKMMQNFESGKHKYRQKLPPTGCGGVHRLCRQTSRESGAEGHPHVRGNVLAFSHKCSCVVNRKKLLDVLASGFEPPIIIFVNQKKGCDVLAKSLEKIGYNACTLHGGKGQEQREFALSNLKAGAKDILVATDVAGRGIDIQDVSMVLNYDMAKNIEDYIHRIGRTGRAGKSGMAMTFLTKEDSSVFYDLKQAILESPVSTCPPELANHPDAQHKPGTILTKKRREETIFA</sequence>
<feature type="compositionally biased region" description="Basic and acidic residues" evidence="19">
    <location>
        <begin position="26"/>
        <end position="38"/>
    </location>
</feature>
<keyword evidence="3" id="KW-0507">mRNA processing</keyword>
<feature type="region of interest" description="Disordered" evidence="19">
    <location>
        <begin position="95"/>
        <end position="186"/>
    </location>
</feature>
<evidence type="ECO:0000313" key="24">
    <source>
        <dbReference type="Proteomes" id="UP000472262"/>
    </source>
</evidence>
<evidence type="ECO:0000256" key="17">
    <source>
        <dbReference type="RuleBase" id="RU000492"/>
    </source>
</evidence>
<evidence type="ECO:0000256" key="4">
    <source>
        <dbReference type="ARBA" id="ARBA00022741"/>
    </source>
</evidence>
<dbReference type="Pfam" id="PF00270">
    <property type="entry name" value="DEAD"/>
    <property type="match status" value="1"/>
</dbReference>
<dbReference type="Gene3D" id="3.40.50.300">
    <property type="entry name" value="P-loop containing nucleotide triphosphate hydrolases"/>
    <property type="match status" value="2"/>
</dbReference>
<proteinExistence type="inferred from homology"/>
<protein>
    <recommendedName>
        <fullName evidence="14">Probable ATP-dependent RNA helicase DDX23</fullName>
        <ecNumber evidence="2">3.6.4.13</ecNumber>
    </recommendedName>
    <alternativeName>
        <fullName evidence="15">DEAD box protein 23</fullName>
    </alternativeName>
</protein>
<evidence type="ECO:0000256" key="9">
    <source>
        <dbReference type="ARBA" id="ARBA00023242"/>
    </source>
</evidence>
<feature type="domain" description="Helicase ATP-binding" evidence="20">
    <location>
        <begin position="363"/>
        <end position="508"/>
    </location>
</feature>
<dbReference type="GO" id="GO:0005634">
    <property type="term" value="C:nucleus"/>
    <property type="evidence" value="ECO:0007669"/>
    <property type="project" value="UniProtKB-SubCell"/>
</dbReference>
<evidence type="ECO:0000313" key="23">
    <source>
        <dbReference type="Ensembl" id="ENSSGRP00000075811.1"/>
    </source>
</evidence>
<reference evidence="23" key="2">
    <citation type="submission" date="2025-09" db="UniProtKB">
        <authorList>
            <consortium name="Ensembl"/>
        </authorList>
    </citation>
    <scope>IDENTIFICATION</scope>
</reference>
<evidence type="ECO:0000256" key="2">
    <source>
        <dbReference type="ARBA" id="ARBA00012552"/>
    </source>
</evidence>
<comment type="catalytic activity">
    <reaction evidence="11">
        <text>ATP + H2O = ADP + phosphate + H(+)</text>
        <dbReference type="Rhea" id="RHEA:13065"/>
        <dbReference type="ChEBI" id="CHEBI:15377"/>
        <dbReference type="ChEBI" id="CHEBI:15378"/>
        <dbReference type="ChEBI" id="CHEBI:30616"/>
        <dbReference type="ChEBI" id="CHEBI:43474"/>
        <dbReference type="ChEBI" id="CHEBI:456216"/>
        <dbReference type="EC" id="3.6.4.13"/>
    </reaction>
</comment>
<dbReference type="InterPro" id="IPR014014">
    <property type="entry name" value="RNA_helicase_DEAD_Q_motif"/>
</dbReference>
<evidence type="ECO:0000256" key="7">
    <source>
        <dbReference type="ARBA" id="ARBA00022840"/>
    </source>
</evidence>
<dbReference type="FunFam" id="3.40.50.300:FF:000322">
    <property type="entry name" value="probable ATP-dependent RNA helicase DDX23"/>
    <property type="match status" value="1"/>
</dbReference>
<dbReference type="CDD" id="cd17945">
    <property type="entry name" value="DEADc_DDX23"/>
    <property type="match status" value="1"/>
</dbReference>
<evidence type="ECO:0000256" key="16">
    <source>
        <dbReference type="PROSITE-ProRule" id="PRU00552"/>
    </source>
</evidence>
<name>A0A672QII3_SINGR</name>
<keyword evidence="18" id="KW-0175">Coiled coil</keyword>
<dbReference type="GO" id="GO:0000398">
    <property type="term" value="P:mRNA splicing, via spliceosome"/>
    <property type="evidence" value="ECO:0007669"/>
    <property type="project" value="UniProtKB-ARBA"/>
</dbReference>
<feature type="domain" description="Helicase C-terminal" evidence="21">
    <location>
        <begin position="587"/>
        <end position="735"/>
    </location>
</feature>
<evidence type="ECO:0000256" key="5">
    <source>
        <dbReference type="ARBA" id="ARBA00022801"/>
    </source>
</evidence>
<dbReference type="Ensembl" id="ENSSGRT00000080710.1">
    <property type="protein sequence ID" value="ENSSGRP00000075811.1"/>
    <property type="gene ID" value="ENSSGRG00000038456.1"/>
</dbReference>
<dbReference type="CDD" id="cd18787">
    <property type="entry name" value="SF2_C_DEAD"/>
    <property type="match status" value="1"/>
</dbReference>
<feature type="short sequence motif" description="Q motif" evidence="16">
    <location>
        <begin position="332"/>
        <end position="360"/>
    </location>
</feature>
<dbReference type="AlphaFoldDB" id="A0A672QII3"/>
<evidence type="ECO:0000259" key="21">
    <source>
        <dbReference type="PROSITE" id="PS51194"/>
    </source>
</evidence>
<organism evidence="23 24">
    <name type="scientific">Sinocyclocheilus grahami</name>
    <name type="common">Dianchi golden-line fish</name>
    <name type="synonym">Barbus grahami</name>
    <dbReference type="NCBI Taxonomy" id="75366"/>
    <lineage>
        <taxon>Eukaryota</taxon>
        <taxon>Metazoa</taxon>
        <taxon>Chordata</taxon>
        <taxon>Craniata</taxon>
        <taxon>Vertebrata</taxon>
        <taxon>Euteleostomi</taxon>
        <taxon>Actinopterygii</taxon>
        <taxon>Neopterygii</taxon>
        <taxon>Teleostei</taxon>
        <taxon>Ostariophysi</taxon>
        <taxon>Cypriniformes</taxon>
        <taxon>Cyprinidae</taxon>
        <taxon>Cyprininae</taxon>
        <taxon>Sinocyclocheilus</taxon>
    </lineage>
</organism>
<reference evidence="23" key="1">
    <citation type="submission" date="2025-08" db="UniProtKB">
        <authorList>
            <consortium name="Ensembl"/>
        </authorList>
    </citation>
    <scope>IDENTIFICATION</scope>
</reference>
<dbReference type="PANTHER" id="PTHR47958">
    <property type="entry name" value="ATP-DEPENDENT RNA HELICASE DBP3"/>
    <property type="match status" value="1"/>
</dbReference>
<keyword evidence="7 17" id="KW-0067">ATP-binding</keyword>
<dbReference type="PROSITE" id="PS51195">
    <property type="entry name" value="Q_MOTIF"/>
    <property type="match status" value="1"/>
</dbReference>
<dbReference type="FunFam" id="3.40.50.300:FF:000520">
    <property type="entry name" value="probable ATP-dependent RNA helicase DDX23"/>
    <property type="match status" value="1"/>
</dbReference>
<evidence type="ECO:0000256" key="10">
    <source>
        <dbReference type="ARBA" id="ARBA00037954"/>
    </source>
</evidence>
<evidence type="ECO:0000256" key="1">
    <source>
        <dbReference type="ARBA" id="ARBA00004123"/>
    </source>
</evidence>